<accession>A0A6I6SGP3</accession>
<gene>
    <name evidence="2" type="ORF">EKK97_09730</name>
</gene>
<sequence length="155" mass="18731">MRQRNHPFDEPCSSDAESQRLRSSLAQLVPIRAHRQLMAERRWRRARQTLAELQEKLRDRETECEQRRQLNQQRRGELADDHQSRSIDHASLKAWMEEEQRLRHAIATLEHDLNRLKQALEEQERHVVEAKRDVEQQQRDSERLSLLMQRLEEEA</sequence>
<dbReference type="OrthoDB" id="6895127at2"/>
<name>A0A6I6SGP3_9GAMM</name>
<evidence type="ECO:0000313" key="3">
    <source>
        <dbReference type="Proteomes" id="UP000464013"/>
    </source>
</evidence>
<feature type="region of interest" description="Disordered" evidence="1">
    <location>
        <begin position="130"/>
        <end position="155"/>
    </location>
</feature>
<dbReference type="InterPro" id="IPR053716">
    <property type="entry name" value="Flag_assembly_chemotaxis_eff"/>
</dbReference>
<proteinExistence type="predicted"/>
<dbReference type="KEGG" id="htx:EKK97_09730"/>
<evidence type="ECO:0000256" key="1">
    <source>
        <dbReference type="SAM" id="MobiDB-lite"/>
    </source>
</evidence>
<feature type="region of interest" description="Disordered" evidence="1">
    <location>
        <begin position="58"/>
        <end position="85"/>
    </location>
</feature>
<feature type="region of interest" description="Disordered" evidence="1">
    <location>
        <begin position="1"/>
        <end position="21"/>
    </location>
</feature>
<dbReference type="AlphaFoldDB" id="A0A6I6SGP3"/>
<keyword evidence="3" id="KW-1185">Reference proteome</keyword>
<feature type="compositionally biased region" description="Basic and acidic residues" evidence="1">
    <location>
        <begin position="130"/>
        <end position="143"/>
    </location>
</feature>
<reference evidence="2 3" key="1">
    <citation type="submission" date="2019-01" db="EMBL/GenBank/DDBJ databases">
        <title>Complete genome of a denitifying bacterium Halomons sp. BC-M4-5.</title>
        <authorList>
            <person name="Wang L."/>
            <person name="Shao Z."/>
        </authorList>
    </citation>
    <scope>NUCLEOTIDE SEQUENCE [LARGE SCALE GENOMIC DNA]</scope>
    <source>
        <strain evidence="2 3">BC-M4-5</strain>
    </source>
</reference>
<organism evidence="2 3">
    <name type="scientific">Billgrantia tianxiuensis</name>
    <dbReference type="NCBI Taxonomy" id="2497861"/>
    <lineage>
        <taxon>Bacteria</taxon>
        <taxon>Pseudomonadati</taxon>
        <taxon>Pseudomonadota</taxon>
        <taxon>Gammaproteobacteria</taxon>
        <taxon>Oceanospirillales</taxon>
        <taxon>Halomonadaceae</taxon>
        <taxon>Billgrantia</taxon>
    </lineage>
</organism>
<evidence type="ECO:0008006" key="4">
    <source>
        <dbReference type="Google" id="ProtNLM"/>
    </source>
</evidence>
<dbReference type="RefSeq" id="WP_159551474.1">
    <property type="nucleotide sequence ID" value="NZ_CP035042.1"/>
</dbReference>
<evidence type="ECO:0000313" key="2">
    <source>
        <dbReference type="EMBL" id="QHC49828.1"/>
    </source>
</evidence>
<dbReference type="Proteomes" id="UP000464013">
    <property type="component" value="Chromosome"/>
</dbReference>
<protein>
    <recommendedName>
        <fullName evidence="4">Type III secretion protein</fullName>
    </recommendedName>
</protein>
<dbReference type="EMBL" id="CP035042">
    <property type="protein sequence ID" value="QHC49828.1"/>
    <property type="molecule type" value="Genomic_DNA"/>
</dbReference>
<dbReference type="Gene3D" id="1.10.287.1700">
    <property type="match status" value="1"/>
</dbReference>